<evidence type="ECO:0000313" key="2">
    <source>
        <dbReference type="Proteomes" id="UP000234460"/>
    </source>
</evidence>
<organism evidence="1 2">
    <name type="scientific">Leptospira interrogans serovar Manilae</name>
    <dbReference type="NCBI Taxonomy" id="214675"/>
    <lineage>
        <taxon>Bacteria</taxon>
        <taxon>Pseudomonadati</taxon>
        <taxon>Spirochaetota</taxon>
        <taxon>Spirochaetia</taxon>
        <taxon>Leptospirales</taxon>
        <taxon>Leptospiraceae</taxon>
        <taxon>Leptospira</taxon>
    </lineage>
</organism>
<dbReference type="Proteomes" id="UP000234460">
    <property type="component" value="Chromosome LMANV2"/>
</dbReference>
<accession>A0AAQ1SMR9</accession>
<protein>
    <submittedName>
        <fullName evidence="1">Uncharacterized protein</fullName>
    </submittedName>
</protein>
<gene>
    <name evidence="1" type="ORF">LMANV2_170146</name>
</gene>
<dbReference type="EMBL" id="OEJX01000009">
    <property type="protein sequence ID" value="SOR60529.1"/>
    <property type="molecule type" value="Genomic_DNA"/>
</dbReference>
<dbReference type="AlphaFoldDB" id="A0AAQ1SMR9"/>
<sequence length="53" mass="6290">MLGPLRYDRFLIGLYQKHVNLTWVWCKEPMTLRKAGILLISRKLSTVNFIAKR</sequence>
<evidence type="ECO:0000313" key="1">
    <source>
        <dbReference type="EMBL" id="SOR60529.1"/>
    </source>
</evidence>
<comment type="caution">
    <text evidence="1">The sequence shown here is derived from an EMBL/GenBank/DDBJ whole genome shotgun (WGS) entry which is preliminary data.</text>
</comment>
<reference evidence="1 2" key="1">
    <citation type="submission" date="2017-11" db="EMBL/GenBank/DDBJ databases">
        <authorList>
            <person name="Lechat P."/>
        </authorList>
    </citation>
    <scope>NUCLEOTIDE SEQUENCE [LARGE SCALE GENOMIC DNA]</scope>
    <source>
        <strain evidence="1">L495</strain>
    </source>
</reference>
<proteinExistence type="predicted"/>
<name>A0AAQ1SMR9_LEPIR</name>